<dbReference type="PANTHER" id="PTHR33445:SF2">
    <property type="entry name" value="ATP SYNTHASE SUBUNIT B', CHLOROPLASTIC"/>
    <property type="match status" value="1"/>
</dbReference>
<dbReference type="InterPro" id="IPR002146">
    <property type="entry name" value="ATP_synth_b/b'su_bac/chlpt"/>
</dbReference>
<dbReference type="InterPro" id="IPR034679">
    <property type="entry name" value="ATP_synth_b"/>
</dbReference>
<evidence type="ECO:0000256" key="3">
    <source>
        <dbReference type="ARBA" id="ARBA00022547"/>
    </source>
</evidence>
<evidence type="ECO:0000256" key="1">
    <source>
        <dbReference type="ARBA" id="ARBA00005513"/>
    </source>
</evidence>
<evidence type="ECO:0000256" key="5">
    <source>
        <dbReference type="ARBA" id="ARBA00022781"/>
    </source>
</evidence>
<comment type="subcellular location">
    <subcellularLocation>
        <location evidence="12">Cellular thylakoid membrane</location>
        <topology evidence="12">Single-pass membrane protein</topology>
    </subcellularLocation>
    <subcellularLocation>
        <location evidence="11">Endomembrane system</location>
        <topology evidence="11">Single-pass membrane protein</topology>
    </subcellularLocation>
</comment>
<keyword evidence="8 12" id="KW-0472">Membrane</keyword>
<evidence type="ECO:0000256" key="12">
    <source>
        <dbReference type="HAMAP-Rule" id="MF_01399"/>
    </source>
</evidence>
<comment type="subunit">
    <text evidence="12">F-type ATPases have 2 components, F(1) - the catalytic core - and F(0) - the membrane proton channel. F(1) has five subunits: alpha(3), beta(3), gamma(1), delta(1), epsilon(1). F(0) has four main subunits: a(1), b(1), b'(1) and c(10-14). The alpha and beta chains form an alternating ring which encloses part of the gamma chain. F(1) is attached to F(0) by a central stalk formed by the gamma and epsilon chains, while a peripheral stalk is formed by the delta, b and b' chains.</text>
</comment>
<keyword evidence="9 12" id="KW-0066">ATP synthesis</keyword>
<keyword evidence="12" id="KW-0793">Thylakoid</keyword>
<dbReference type="HAMAP" id="MF_01398">
    <property type="entry name" value="ATP_synth_b_bprime"/>
    <property type="match status" value="1"/>
</dbReference>
<accession>A0ABW6IBJ6</accession>
<dbReference type="InterPro" id="IPR050059">
    <property type="entry name" value="ATP_synthase_B_chain"/>
</dbReference>
<evidence type="ECO:0000256" key="6">
    <source>
        <dbReference type="ARBA" id="ARBA00022989"/>
    </source>
</evidence>
<evidence type="ECO:0000256" key="8">
    <source>
        <dbReference type="ARBA" id="ARBA00023136"/>
    </source>
</evidence>
<dbReference type="HAMAP" id="MF_01399">
    <property type="entry name" value="ATP_synth_bprime"/>
    <property type="match status" value="1"/>
</dbReference>
<reference evidence="15 16" key="1">
    <citation type="submission" date="2024-10" db="EMBL/GenBank/DDBJ databases">
        <authorList>
            <person name="Ratan Roy A."/>
            <person name="Morales Sandoval P.H."/>
            <person name="De Los Santos Villalobos S."/>
            <person name="Chakraborty S."/>
            <person name="Mukherjee J."/>
        </authorList>
    </citation>
    <scope>NUCLEOTIDE SEQUENCE [LARGE SCALE GENOMIC DNA]</scope>
    <source>
        <strain evidence="15 16">S1</strain>
    </source>
</reference>
<dbReference type="PANTHER" id="PTHR33445">
    <property type="entry name" value="ATP SYNTHASE SUBUNIT B', CHLOROPLASTIC"/>
    <property type="match status" value="1"/>
</dbReference>
<feature type="compositionally biased region" description="Low complexity" evidence="14">
    <location>
        <begin position="106"/>
        <end position="117"/>
    </location>
</feature>
<keyword evidence="2 12" id="KW-0813">Transport</keyword>
<evidence type="ECO:0000256" key="7">
    <source>
        <dbReference type="ARBA" id="ARBA00023065"/>
    </source>
</evidence>
<evidence type="ECO:0000313" key="15">
    <source>
        <dbReference type="EMBL" id="MFE4105527.1"/>
    </source>
</evidence>
<dbReference type="NCBIfam" id="NF005607">
    <property type="entry name" value="PRK07353.1"/>
    <property type="match status" value="1"/>
</dbReference>
<organism evidence="15 16">
    <name type="scientific">Almyronema epifaneia S1</name>
    <dbReference type="NCBI Taxonomy" id="2991925"/>
    <lineage>
        <taxon>Bacteria</taxon>
        <taxon>Bacillati</taxon>
        <taxon>Cyanobacteriota</taxon>
        <taxon>Cyanophyceae</taxon>
        <taxon>Nodosilineales</taxon>
        <taxon>Nodosilineaceae</taxon>
        <taxon>Almyronema</taxon>
        <taxon>Almyronema epifaneia</taxon>
    </lineage>
</organism>
<comment type="similarity">
    <text evidence="1 12 13">Belongs to the ATPase B chain family.</text>
</comment>
<evidence type="ECO:0000256" key="9">
    <source>
        <dbReference type="ARBA" id="ARBA00023310"/>
    </source>
</evidence>
<comment type="function">
    <text evidence="10 12">F(1)F(0) ATP synthase produces ATP from ADP in the presence of a proton or sodium gradient. F-type ATPases consist of two structural domains, F(1) containing the extramembraneous catalytic core and F(0) containing the membrane proton channel, linked together by a central stalk and a peripheral stalk. During catalysis, ATP synthesis in the catalytic domain of F(1) is coupled via a rotary mechanism of the central stalk subunits to proton translocation.</text>
</comment>
<keyword evidence="7 12" id="KW-0406">Ion transport</keyword>
<keyword evidence="16" id="KW-1185">Reference proteome</keyword>
<evidence type="ECO:0000256" key="10">
    <source>
        <dbReference type="ARBA" id="ARBA00025198"/>
    </source>
</evidence>
<keyword evidence="4 12" id="KW-0812">Transmembrane</keyword>
<feature type="transmembrane region" description="Helical" evidence="12">
    <location>
        <begin position="24"/>
        <end position="45"/>
    </location>
</feature>
<evidence type="ECO:0000256" key="2">
    <source>
        <dbReference type="ARBA" id="ARBA00022448"/>
    </source>
</evidence>
<gene>
    <name evidence="12" type="primary">atpF2</name>
    <name evidence="12" type="synonym">atpG</name>
    <name evidence="15" type="ORF">ACFVKH_04500</name>
</gene>
<evidence type="ECO:0000256" key="14">
    <source>
        <dbReference type="SAM" id="MobiDB-lite"/>
    </source>
</evidence>
<dbReference type="CDD" id="cd06503">
    <property type="entry name" value="ATP-synt_Fo_b"/>
    <property type="match status" value="1"/>
</dbReference>
<evidence type="ECO:0000256" key="13">
    <source>
        <dbReference type="RuleBase" id="RU003848"/>
    </source>
</evidence>
<dbReference type="RefSeq" id="WP_377962248.1">
    <property type="nucleotide sequence ID" value="NZ_JBHZOL010000025.1"/>
</dbReference>
<evidence type="ECO:0000256" key="11">
    <source>
        <dbReference type="ARBA" id="ARBA00037847"/>
    </source>
</evidence>
<feature type="compositionally biased region" description="Basic and acidic residues" evidence="14">
    <location>
        <begin position="118"/>
        <end position="129"/>
    </location>
</feature>
<evidence type="ECO:0000313" key="16">
    <source>
        <dbReference type="Proteomes" id="UP001600165"/>
    </source>
</evidence>
<comment type="caution">
    <text evidence="15">The sequence shown here is derived from an EMBL/GenBank/DDBJ whole genome shotgun (WGS) entry which is preliminary data.</text>
</comment>
<comment type="function">
    <text evidence="12">Component of the F(0) channel, it forms part of the peripheral stalk, linking F(1) to F(0). The b'-subunit is a diverged and duplicated form of b found in plants and photosynthetic bacteria.</text>
</comment>
<evidence type="ECO:0000256" key="4">
    <source>
        <dbReference type="ARBA" id="ARBA00022692"/>
    </source>
</evidence>
<dbReference type="Pfam" id="PF00430">
    <property type="entry name" value="ATP-synt_B"/>
    <property type="match status" value="1"/>
</dbReference>
<dbReference type="Proteomes" id="UP001600165">
    <property type="component" value="Unassembled WGS sequence"/>
</dbReference>
<dbReference type="EMBL" id="JBHZOL010000025">
    <property type="protein sequence ID" value="MFE4105527.1"/>
    <property type="molecule type" value="Genomic_DNA"/>
</dbReference>
<sequence>MTYWITLLAVEAAAEGGGLFDFDATLPLVAVQFVVLAVILNAVFYKPLGNAIDERDNYIRTSQSEAEERLQKAERLAQQYEQELADTRRQSQAIIASAREEAQKQSAAKLASAQQEAQAKREQAQQEIDEQKAAAMTALENQVDELSQQILNKLLSGVSA</sequence>
<keyword evidence="3 12" id="KW-0138">CF(0)</keyword>
<name>A0ABW6IBJ6_9CYAN</name>
<keyword evidence="6 12" id="KW-1133">Transmembrane helix</keyword>
<feature type="region of interest" description="Disordered" evidence="14">
    <location>
        <begin position="106"/>
        <end position="129"/>
    </location>
</feature>
<keyword evidence="5 12" id="KW-0375">Hydrogen ion transport</keyword>
<protein>
    <recommendedName>
        <fullName evidence="12">ATP synthase subunit b'</fullName>
    </recommendedName>
    <alternativeName>
        <fullName evidence="12">ATP synthase F(0) sector subunit b'</fullName>
    </alternativeName>
    <alternativeName>
        <fullName evidence="12">ATPase subunit II</fullName>
    </alternativeName>
    <alternativeName>
        <fullName evidence="12">F-type ATPase subunit b'</fullName>
        <shortName evidence="12">F-ATPase subunit b'</shortName>
    </alternativeName>
</protein>
<proteinExistence type="inferred from homology"/>